<protein>
    <recommendedName>
        <fullName evidence="1">NB-ARC domain-containing protein</fullName>
    </recommendedName>
</protein>
<evidence type="ECO:0000313" key="3">
    <source>
        <dbReference type="Proteomes" id="UP001218188"/>
    </source>
</evidence>
<dbReference type="InterPro" id="IPR036537">
    <property type="entry name" value="Adaptor_Cbl_N_dom_sf"/>
</dbReference>
<gene>
    <name evidence="2" type="ORF">C8F04DRAFT_131623</name>
</gene>
<dbReference type="EMBL" id="JARJCM010000150">
    <property type="protein sequence ID" value="KAJ7025633.1"/>
    <property type="molecule type" value="Genomic_DNA"/>
</dbReference>
<dbReference type="InterPro" id="IPR059179">
    <property type="entry name" value="MLKL-like_MCAfunc"/>
</dbReference>
<dbReference type="Gene3D" id="1.20.930.20">
    <property type="entry name" value="Adaptor protein Cbl, N-terminal domain"/>
    <property type="match status" value="1"/>
</dbReference>
<dbReference type="PRINTS" id="PR00364">
    <property type="entry name" value="DISEASERSIST"/>
</dbReference>
<comment type="caution">
    <text evidence="2">The sequence shown here is derived from an EMBL/GenBank/DDBJ whole genome shotgun (WGS) entry which is preliminary data.</text>
</comment>
<dbReference type="AlphaFoldDB" id="A0AAD6SDG6"/>
<keyword evidence="3" id="KW-1185">Reference proteome</keyword>
<dbReference type="CDD" id="cd21037">
    <property type="entry name" value="MLKL_NTD"/>
    <property type="match status" value="1"/>
</dbReference>
<dbReference type="SUPFAM" id="SSF48452">
    <property type="entry name" value="TPR-like"/>
    <property type="match status" value="2"/>
</dbReference>
<evidence type="ECO:0000313" key="2">
    <source>
        <dbReference type="EMBL" id="KAJ7025633.1"/>
    </source>
</evidence>
<reference evidence="2" key="1">
    <citation type="submission" date="2023-03" db="EMBL/GenBank/DDBJ databases">
        <title>Massive genome expansion in bonnet fungi (Mycena s.s.) driven by repeated elements and novel gene families across ecological guilds.</title>
        <authorList>
            <consortium name="Lawrence Berkeley National Laboratory"/>
            <person name="Harder C.B."/>
            <person name="Miyauchi S."/>
            <person name="Viragh M."/>
            <person name="Kuo A."/>
            <person name="Thoen E."/>
            <person name="Andreopoulos B."/>
            <person name="Lu D."/>
            <person name="Skrede I."/>
            <person name="Drula E."/>
            <person name="Henrissat B."/>
            <person name="Morin E."/>
            <person name="Kohler A."/>
            <person name="Barry K."/>
            <person name="LaButti K."/>
            <person name="Morin E."/>
            <person name="Salamov A."/>
            <person name="Lipzen A."/>
            <person name="Mereny Z."/>
            <person name="Hegedus B."/>
            <person name="Baldrian P."/>
            <person name="Stursova M."/>
            <person name="Weitz H."/>
            <person name="Taylor A."/>
            <person name="Grigoriev I.V."/>
            <person name="Nagy L.G."/>
            <person name="Martin F."/>
            <person name="Kauserud H."/>
        </authorList>
    </citation>
    <scope>NUCLEOTIDE SEQUENCE</scope>
    <source>
        <strain evidence="2">CBHHK200</strain>
    </source>
</reference>
<feature type="domain" description="NB-ARC" evidence="1">
    <location>
        <begin position="169"/>
        <end position="265"/>
    </location>
</feature>
<dbReference type="InterPro" id="IPR011990">
    <property type="entry name" value="TPR-like_helical_dom_sf"/>
</dbReference>
<dbReference type="Pfam" id="PF00931">
    <property type="entry name" value="NB-ARC"/>
    <property type="match status" value="1"/>
</dbReference>
<sequence>MTFQGVKSNKERWVHILERVHQLLCVLATICSADSTSSLSPSTLDAIGRLAQNLQKIQSCLRAQQELGTFKRFFKQTEILQQIDSCELEMQDILYLFKSVSEARLRVVLEEFDCNAGKCQKELFELFDRTNTSDGASSIQSSRLQGHSTSSVLSLLPPPPQIFRGREIELEAVLLTLLGDSPWVAIVGSGGVGKTTLATAALHHPDIVAKYTNRHFIQCETANSAKALIYILGSHLGLESSKSPAQDICDHLRVGSPTQTLLVFDNFETPWEPRASRGDVEGVLSMLVDIAGVAILVTMRGAERPASVKWSRPFLPQLKPLTAHAARQTFIDIADEPAGPVEDTALAGLLEATGNLPLAISLMANVASYEGYIAALSRWEAERTKLISEGNDKRSNLEKSILVSVNSHRLSATPNAKRLLGLLSILPDGTSDVELTQSGIPIPDILHIKSLLLGTSLAYLDYDGRIKVLAPIREYMNTHFPVSTSLFQPMRSYLYEMLRTWDQRRPLLANSFVPRLAVNLGNVRSVVNSGLGAEGDDLKQSILAALALDRFTLLTAREGTGLLERLPAILDHITDDVVHGKYLRSLFSSYPRLIPPGDVDRLTTKGIHHFENAQDYSGQAAFYTSLGRYHYQVGHLSTALEFNTRGLAIAKQTGDIAEQYSAIFGLCFLHAMSGHPRKAFIYSLQGHRIGRLRGDFLAEAECMGHQAFYHLRRGRFSRAVELCVQGRELLRACGLELGQPDLFLVGMQAQAYMEQSNLLEAQELYRLMKNSSSKLKAPQSHVTSLASLAYIDIILGTEELAILQNIQDGRTISAYISSPRGFLICDQAMGELHLRRGQRKEARELFERCLLQSRGRDPEVFLVCLQRLSDIHTGMTSTEDAFKWAVVFFAFANKIGDLPATYQALCLMGDGFLRNGDEITAQAIFNTVLDATTAMDLGRGRGQCMLRLGNISWRAGDLQGARELWINARPLLLAAFQTKEVGKLDLRLGTVTEISE</sequence>
<dbReference type="GO" id="GO:0007166">
    <property type="term" value="P:cell surface receptor signaling pathway"/>
    <property type="evidence" value="ECO:0007669"/>
    <property type="project" value="InterPro"/>
</dbReference>
<accession>A0AAD6SDG6</accession>
<dbReference type="Gene3D" id="1.25.40.10">
    <property type="entry name" value="Tetratricopeptide repeat domain"/>
    <property type="match status" value="2"/>
</dbReference>
<organism evidence="2 3">
    <name type="scientific">Mycena alexandri</name>
    <dbReference type="NCBI Taxonomy" id="1745969"/>
    <lineage>
        <taxon>Eukaryota</taxon>
        <taxon>Fungi</taxon>
        <taxon>Dikarya</taxon>
        <taxon>Basidiomycota</taxon>
        <taxon>Agaricomycotina</taxon>
        <taxon>Agaricomycetes</taxon>
        <taxon>Agaricomycetidae</taxon>
        <taxon>Agaricales</taxon>
        <taxon>Marasmiineae</taxon>
        <taxon>Mycenaceae</taxon>
        <taxon>Mycena</taxon>
    </lineage>
</organism>
<dbReference type="Gene3D" id="3.40.50.300">
    <property type="entry name" value="P-loop containing nucleotide triphosphate hydrolases"/>
    <property type="match status" value="1"/>
</dbReference>
<dbReference type="GO" id="GO:0043531">
    <property type="term" value="F:ADP binding"/>
    <property type="evidence" value="ECO:0007669"/>
    <property type="project" value="InterPro"/>
</dbReference>
<dbReference type="SUPFAM" id="SSF52540">
    <property type="entry name" value="P-loop containing nucleoside triphosphate hydrolases"/>
    <property type="match status" value="1"/>
</dbReference>
<name>A0AAD6SDG6_9AGAR</name>
<dbReference type="InterPro" id="IPR027417">
    <property type="entry name" value="P-loop_NTPase"/>
</dbReference>
<dbReference type="InterPro" id="IPR002182">
    <property type="entry name" value="NB-ARC"/>
</dbReference>
<dbReference type="PANTHER" id="PTHR47691">
    <property type="entry name" value="REGULATOR-RELATED"/>
    <property type="match status" value="1"/>
</dbReference>
<evidence type="ECO:0000259" key="1">
    <source>
        <dbReference type="Pfam" id="PF00931"/>
    </source>
</evidence>
<dbReference type="PANTHER" id="PTHR47691:SF3">
    <property type="entry name" value="HTH-TYPE TRANSCRIPTIONAL REGULATOR RV0890C-RELATED"/>
    <property type="match status" value="1"/>
</dbReference>
<dbReference type="Proteomes" id="UP001218188">
    <property type="component" value="Unassembled WGS sequence"/>
</dbReference>
<proteinExistence type="predicted"/>